<dbReference type="InterPro" id="IPR046522">
    <property type="entry name" value="DUF6699"/>
</dbReference>
<evidence type="ECO:0000313" key="2">
    <source>
        <dbReference type="EMBL" id="KAJ3844213.1"/>
    </source>
</evidence>
<dbReference type="EMBL" id="MU805958">
    <property type="protein sequence ID" value="KAJ3844213.1"/>
    <property type="molecule type" value="Genomic_DNA"/>
</dbReference>
<name>A0AA38PKA4_9AGAR</name>
<feature type="domain" description="DUF6699" evidence="1">
    <location>
        <begin position="195"/>
        <end position="351"/>
    </location>
</feature>
<evidence type="ECO:0000259" key="1">
    <source>
        <dbReference type="Pfam" id="PF20415"/>
    </source>
</evidence>
<reference evidence="2" key="1">
    <citation type="submission" date="2022-08" db="EMBL/GenBank/DDBJ databases">
        <authorList>
            <consortium name="DOE Joint Genome Institute"/>
            <person name="Min B."/>
            <person name="Riley R."/>
            <person name="Sierra-Patev S."/>
            <person name="Naranjo-Ortiz M."/>
            <person name="Looney B."/>
            <person name="Konkel Z."/>
            <person name="Slot J.C."/>
            <person name="Sakamoto Y."/>
            <person name="Steenwyk J.L."/>
            <person name="Rokas A."/>
            <person name="Carro J."/>
            <person name="Camarero S."/>
            <person name="Ferreira P."/>
            <person name="Molpeceres G."/>
            <person name="Ruiz-Duenas F.J."/>
            <person name="Serrano A."/>
            <person name="Henrissat B."/>
            <person name="Drula E."/>
            <person name="Hughes K.W."/>
            <person name="Mata J.L."/>
            <person name="Ishikawa N.K."/>
            <person name="Vargas-Isla R."/>
            <person name="Ushijima S."/>
            <person name="Smith C.A."/>
            <person name="Ahrendt S."/>
            <person name="Andreopoulos W."/>
            <person name="He G."/>
            <person name="Labutti K."/>
            <person name="Lipzen A."/>
            <person name="Ng V."/>
            <person name="Sandor L."/>
            <person name="Barry K."/>
            <person name="Martinez A.T."/>
            <person name="Xiao Y."/>
            <person name="Gibbons J.G."/>
            <person name="Terashima K."/>
            <person name="Hibbett D.S."/>
            <person name="Grigoriev I.V."/>
        </authorList>
    </citation>
    <scope>NUCLEOTIDE SEQUENCE</scope>
    <source>
        <strain evidence="2">TFB9207</strain>
    </source>
</reference>
<dbReference type="AlphaFoldDB" id="A0AA38PKA4"/>
<comment type="caution">
    <text evidence="2">The sequence shown here is derived from an EMBL/GenBank/DDBJ whole genome shotgun (WGS) entry which is preliminary data.</text>
</comment>
<dbReference type="Proteomes" id="UP001163846">
    <property type="component" value="Unassembled WGS sequence"/>
</dbReference>
<organism evidence="2 3">
    <name type="scientific">Lentinula raphanica</name>
    <dbReference type="NCBI Taxonomy" id="153919"/>
    <lineage>
        <taxon>Eukaryota</taxon>
        <taxon>Fungi</taxon>
        <taxon>Dikarya</taxon>
        <taxon>Basidiomycota</taxon>
        <taxon>Agaricomycotina</taxon>
        <taxon>Agaricomycetes</taxon>
        <taxon>Agaricomycetidae</taxon>
        <taxon>Agaricales</taxon>
        <taxon>Marasmiineae</taxon>
        <taxon>Omphalotaceae</taxon>
        <taxon>Lentinula</taxon>
    </lineage>
</organism>
<protein>
    <recommendedName>
        <fullName evidence="1">DUF6699 domain-containing protein</fullName>
    </recommendedName>
</protein>
<dbReference type="Pfam" id="PF20415">
    <property type="entry name" value="DUF6699"/>
    <property type="match status" value="1"/>
</dbReference>
<proteinExistence type="predicted"/>
<gene>
    <name evidence="2" type="ORF">F5878DRAFT_164040</name>
</gene>
<sequence length="368" mass="40131">MSLLLSRRSLLFKELLTIKRTPVLPFFHSKATAIDIAIFSGPPSTTSMSSPSPTSKFSPLRHNPYDSAAISSKTRPMRPLDLPSGSIENQSSDSFVPYPFYIPDFSKDFLPYSTTIPLYSPSTSPIHEHHDLSCHSGCSIESGSVPARSVLKQSNSQHAGESVACSPVSLAHSKRRKMLNMHPLLASSQSNRAPICYDVSRPPSTQTIVDQNTQSAIPTHTLKQPATDPHTMSRFVLTSGKFPWPVIVEAGCSLQKTDTSSKICTGSTSASSLTHRSSLFVSCADVLHAVHNTLSQPATPEEWEALGHGSYAQRKISRAYDRRCRSQGGGWDEGVRRVDWLGRHSRLIGIEIDKEGGSSVGNIVFGRS</sequence>
<accession>A0AA38PKA4</accession>
<evidence type="ECO:0000313" key="3">
    <source>
        <dbReference type="Proteomes" id="UP001163846"/>
    </source>
</evidence>
<keyword evidence="3" id="KW-1185">Reference proteome</keyword>